<proteinExistence type="predicted"/>
<dbReference type="EMBL" id="BGPR01000136">
    <property type="protein sequence ID" value="GBL98098.1"/>
    <property type="molecule type" value="Genomic_DNA"/>
</dbReference>
<gene>
    <name evidence="1" type="ORF">AVEN_84597_1</name>
</gene>
<evidence type="ECO:0000313" key="2">
    <source>
        <dbReference type="Proteomes" id="UP000499080"/>
    </source>
</evidence>
<organism evidence="1 2">
    <name type="scientific">Araneus ventricosus</name>
    <name type="common">Orbweaver spider</name>
    <name type="synonym">Epeira ventricosa</name>
    <dbReference type="NCBI Taxonomy" id="182803"/>
    <lineage>
        <taxon>Eukaryota</taxon>
        <taxon>Metazoa</taxon>
        <taxon>Ecdysozoa</taxon>
        <taxon>Arthropoda</taxon>
        <taxon>Chelicerata</taxon>
        <taxon>Arachnida</taxon>
        <taxon>Araneae</taxon>
        <taxon>Araneomorphae</taxon>
        <taxon>Entelegynae</taxon>
        <taxon>Araneoidea</taxon>
        <taxon>Araneidae</taxon>
        <taxon>Araneus</taxon>
    </lineage>
</organism>
<evidence type="ECO:0000313" key="1">
    <source>
        <dbReference type="EMBL" id="GBL98098.1"/>
    </source>
</evidence>
<protein>
    <submittedName>
        <fullName evidence="1">Uncharacterized protein</fullName>
    </submittedName>
</protein>
<sequence length="107" mass="12673">MHILEEEWESEDGADNLHLDVTWHGQLIDSFRDIYVDSEKNRYDEGSRWPLWILWTDEDGTPLHVATCVRQALQQRFGDRVISRNFAVLLPPLCPDLTSVDFWFWVI</sequence>
<dbReference type="Proteomes" id="UP000499080">
    <property type="component" value="Unassembled WGS sequence"/>
</dbReference>
<dbReference type="AlphaFoldDB" id="A0A4Y2C180"/>
<name>A0A4Y2C180_ARAVE</name>
<comment type="caution">
    <text evidence="1">The sequence shown here is derived from an EMBL/GenBank/DDBJ whole genome shotgun (WGS) entry which is preliminary data.</text>
</comment>
<keyword evidence="2" id="KW-1185">Reference proteome</keyword>
<reference evidence="1 2" key="1">
    <citation type="journal article" date="2019" name="Sci. Rep.">
        <title>Orb-weaving spider Araneus ventricosus genome elucidates the spidroin gene catalogue.</title>
        <authorList>
            <person name="Kono N."/>
            <person name="Nakamura H."/>
            <person name="Ohtoshi R."/>
            <person name="Moran D.A.P."/>
            <person name="Shinohara A."/>
            <person name="Yoshida Y."/>
            <person name="Fujiwara M."/>
            <person name="Mori M."/>
            <person name="Tomita M."/>
            <person name="Arakawa K."/>
        </authorList>
    </citation>
    <scope>NUCLEOTIDE SEQUENCE [LARGE SCALE GENOMIC DNA]</scope>
</reference>
<accession>A0A4Y2C180</accession>